<dbReference type="Gene3D" id="3.40.1280.10">
    <property type="match status" value="1"/>
</dbReference>
<keyword evidence="7" id="KW-1185">Reference proteome</keyword>
<dbReference type="Pfam" id="PF00588">
    <property type="entry name" value="SpoU_methylase"/>
    <property type="match status" value="1"/>
</dbReference>
<accession>A0AAW1Q9W9</accession>
<protein>
    <recommendedName>
        <fullName evidence="5">tRNA/rRNA methyltransferase SpoU type domain-containing protein</fullName>
    </recommendedName>
</protein>
<dbReference type="GO" id="GO:0008173">
    <property type="term" value="F:RNA methyltransferase activity"/>
    <property type="evidence" value="ECO:0007669"/>
    <property type="project" value="InterPro"/>
</dbReference>
<comment type="similarity">
    <text evidence="1">Belongs to the class IV-like SAM-binding methyltransferase superfamily. RNA methyltransferase TrmH family.</text>
</comment>
<reference evidence="6 7" key="1">
    <citation type="journal article" date="2024" name="Nat. Commun.">
        <title>Phylogenomics reveals the evolutionary origins of lichenization in chlorophyte algae.</title>
        <authorList>
            <person name="Puginier C."/>
            <person name="Libourel C."/>
            <person name="Otte J."/>
            <person name="Skaloud P."/>
            <person name="Haon M."/>
            <person name="Grisel S."/>
            <person name="Petersen M."/>
            <person name="Berrin J.G."/>
            <person name="Delaux P.M."/>
            <person name="Dal Grande F."/>
            <person name="Keller J."/>
        </authorList>
    </citation>
    <scope>NUCLEOTIDE SEQUENCE [LARGE SCALE GENOMIC DNA]</scope>
    <source>
        <strain evidence="6 7">SAG 2145</strain>
    </source>
</reference>
<feature type="domain" description="tRNA/rRNA methyltransferase SpoU type" evidence="5">
    <location>
        <begin position="37"/>
        <end position="205"/>
    </location>
</feature>
<dbReference type="GO" id="GO:0005829">
    <property type="term" value="C:cytosol"/>
    <property type="evidence" value="ECO:0007669"/>
    <property type="project" value="TreeGrafter"/>
</dbReference>
<dbReference type="InterPro" id="IPR029026">
    <property type="entry name" value="tRNA_m1G_MTases_N"/>
</dbReference>
<proteinExistence type="inferred from homology"/>
<dbReference type="GO" id="GO:0002128">
    <property type="term" value="P:tRNA nucleoside ribose methylation"/>
    <property type="evidence" value="ECO:0007669"/>
    <property type="project" value="TreeGrafter"/>
</dbReference>
<evidence type="ECO:0000256" key="3">
    <source>
        <dbReference type="ARBA" id="ARBA00022679"/>
    </source>
</evidence>
<organism evidence="6 7">
    <name type="scientific">Apatococcus lobatus</name>
    <dbReference type="NCBI Taxonomy" id="904363"/>
    <lineage>
        <taxon>Eukaryota</taxon>
        <taxon>Viridiplantae</taxon>
        <taxon>Chlorophyta</taxon>
        <taxon>core chlorophytes</taxon>
        <taxon>Trebouxiophyceae</taxon>
        <taxon>Chlorellales</taxon>
        <taxon>Chlorellaceae</taxon>
        <taxon>Apatococcus</taxon>
    </lineage>
</organism>
<dbReference type="GO" id="GO:0003723">
    <property type="term" value="F:RNA binding"/>
    <property type="evidence" value="ECO:0007669"/>
    <property type="project" value="InterPro"/>
</dbReference>
<keyword evidence="2" id="KW-0489">Methyltransferase</keyword>
<dbReference type="EMBL" id="JALJOS010000051">
    <property type="protein sequence ID" value="KAK9819025.1"/>
    <property type="molecule type" value="Genomic_DNA"/>
</dbReference>
<evidence type="ECO:0000256" key="1">
    <source>
        <dbReference type="ARBA" id="ARBA00007228"/>
    </source>
</evidence>
<sequence length="319" mass="33315">MLPAAGLLLQSWPSPGRVSAARLQAPQAQVRPLDGAFVVLVSPKHAANVGAAARSLANFEVSDLRLVSPRCEPFSSEAYRTACNAPAHAKLQVAETLQQALAGSTGSIGFTRRVGATRQTHASIRHLLREFPHALPLQAPADDTTVGISPKADIPGAQGKVGLVFGREESGLTEAELSLCSHACSIPTGNLQPSLNLSHAVCVVLSQLWDLSFELAAPEGPQISVPRSVTSASSTAGHASSHPVDAAALDVLVAKWSEVIGRAGLRSEETVAGGQGNHGRKRRTAGHLRAILSRAQATKQEVQAMHGLANAVLAELDIR</sequence>
<dbReference type="CDD" id="cd18093">
    <property type="entry name" value="SpoU-like_TrmJ"/>
    <property type="match status" value="1"/>
</dbReference>
<dbReference type="InterPro" id="IPR001537">
    <property type="entry name" value="SpoU_MeTrfase"/>
</dbReference>
<dbReference type="PANTHER" id="PTHR42786:SF2">
    <property type="entry name" value="TRNA (CYTIDINE_URIDINE-2'-O-)-METHYLTRANSFERASE TRMJ"/>
    <property type="match status" value="1"/>
</dbReference>
<dbReference type="Proteomes" id="UP001438707">
    <property type="component" value="Unassembled WGS sequence"/>
</dbReference>
<evidence type="ECO:0000313" key="7">
    <source>
        <dbReference type="Proteomes" id="UP001438707"/>
    </source>
</evidence>
<name>A0AAW1Q9W9_9CHLO</name>
<gene>
    <name evidence="6" type="ORF">WJX74_006576</name>
</gene>
<evidence type="ECO:0000259" key="5">
    <source>
        <dbReference type="Pfam" id="PF00588"/>
    </source>
</evidence>
<dbReference type="InterPro" id="IPR029028">
    <property type="entry name" value="Alpha/beta_knot_MTases"/>
</dbReference>
<evidence type="ECO:0000313" key="6">
    <source>
        <dbReference type="EMBL" id="KAK9819025.1"/>
    </source>
</evidence>
<dbReference type="PANTHER" id="PTHR42786">
    <property type="entry name" value="TRNA/RRNA METHYLTRANSFERASE"/>
    <property type="match status" value="1"/>
</dbReference>
<keyword evidence="3" id="KW-0808">Transferase</keyword>
<evidence type="ECO:0000256" key="2">
    <source>
        <dbReference type="ARBA" id="ARBA00022603"/>
    </source>
</evidence>
<dbReference type="AlphaFoldDB" id="A0AAW1Q9W9"/>
<dbReference type="SUPFAM" id="SSF75217">
    <property type="entry name" value="alpha/beta knot"/>
    <property type="match status" value="1"/>
</dbReference>
<comment type="caution">
    <text evidence="6">The sequence shown here is derived from an EMBL/GenBank/DDBJ whole genome shotgun (WGS) entry which is preliminary data.</text>
</comment>
<keyword evidence="4" id="KW-0949">S-adenosyl-L-methionine</keyword>
<dbReference type="Gene3D" id="1.10.8.590">
    <property type="match status" value="1"/>
</dbReference>
<evidence type="ECO:0000256" key="4">
    <source>
        <dbReference type="ARBA" id="ARBA00022691"/>
    </source>
</evidence>
<dbReference type="InterPro" id="IPR004384">
    <property type="entry name" value="RNA_MeTrfase_TrmJ/LasT"/>
</dbReference>